<reference evidence="6 7" key="1">
    <citation type="submission" date="2018-12" db="EMBL/GenBank/DDBJ databases">
        <title>Deinococcus radiophilus ATCC 27603 genome sequencing and assembly.</title>
        <authorList>
            <person name="Maclea K.S."/>
            <person name="Maynard C.R."/>
        </authorList>
    </citation>
    <scope>NUCLEOTIDE SEQUENCE [LARGE SCALE GENOMIC DNA]</scope>
    <source>
        <strain evidence="6 7">ATCC 27603</strain>
    </source>
</reference>
<protein>
    <submittedName>
        <fullName evidence="6">Serine/threonine protein kinase</fullName>
    </submittedName>
</protein>
<dbReference type="InterPro" id="IPR011009">
    <property type="entry name" value="Kinase-like_dom_sf"/>
</dbReference>
<sequence>MILLPGEQLMVKPLLLGERRGLRLQVGWWRGQRVLSKVLITDHEDCWGLFEREAAVAARLHHPQLPELLARSKRQLIFGWRDGLLLRTILSVPPPGGLDLCATLRLGLGILTGLEHLHGRGVVHQDLKPDNLLLSGWAAYEPLRPQQVILLDFDQSWAADLADVAPGVRMGTPHYMAPEQFSGVRGDPRSDLYSLGAVLYEALSGEPPYPQPLPWLLGQTAVRQDWPGPAPVVELLAALLDPHPAARPATAQAAAEWLRVVAKQLDLGLG</sequence>
<name>A0A431W640_9DEIO</name>
<evidence type="ECO:0000259" key="5">
    <source>
        <dbReference type="PROSITE" id="PS50011"/>
    </source>
</evidence>
<accession>A0A431W640</accession>
<dbReference type="OrthoDB" id="9788659at2"/>
<comment type="caution">
    <text evidence="6">The sequence shown here is derived from an EMBL/GenBank/DDBJ whole genome shotgun (WGS) entry which is preliminary data.</text>
</comment>
<proteinExistence type="predicted"/>
<dbReference type="Gene3D" id="1.10.510.10">
    <property type="entry name" value="Transferase(Phosphotransferase) domain 1"/>
    <property type="match status" value="1"/>
</dbReference>
<dbReference type="EMBL" id="RXPE01000001">
    <property type="protein sequence ID" value="RTR30814.1"/>
    <property type="molecule type" value="Genomic_DNA"/>
</dbReference>
<keyword evidence="6" id="KW-0723">Serine/threonine-protein kinase</keyword>
<dbReference type="RefSeq" id="WP_126350842.1">
    <property type="nucleotide sequence ID" value="NZ_CP086380.1"/>
</dbReference>
<dbReference type="InterPro" id="IPR008271">
    <property type="entry name" value="Ser/Thr_kinase_AS"/>
</dbReference>
<keyword evidence="2" id="KW-0547">Nucleotide-binding</keyword>
<dbReference type="GO" id="GO:0005524">
    <property type="term" value="F:ATP binding"/>
    <property type="evidence" value="ECO:0007669"/>
    <property type="project" value="UniProtKB-KW"/>
</dbReference>
<evidence type="ECO:0000256" key="4">
    <source>
        <dbReference type="ARBA" id="ARBA00022840"/>
    </source>
</evidence>
<evidence type="ECO:0000313" key="6">
    <source>
        <dbReference type="EMBL" id="RTR30814.1"/>
    </source>
</evidence>
<dbReference type="InterPro" id="IPR000719">
    <property type="entry name" value="Prot_kinase_dom"/>
</dbReference>
<evidence type="ECO:0000256" key="1">
    <source>
        <dbReference type="ARBA" id="ARBA00022679"/>
    </source>
</evidence>
<evidence type="ECO:0000256" key="3">
    <source>
        <dbReference type="ARBA" id="ARBA00022777"/>
    </source>
</evidence>
<keyword evidence="1" id="KW-0808">Transferase</keyword>
<evidence type="ECO:0000256" key="2">
    <source>
        <dbReference type="ARBA" id="ARBA00022741"/>
    </source>
</evidence>
<evidence type="ECO:0000313" key="7">
    <source>
        <dbReference type="Proteomes" id="UP000277766"/>
    </source>
</evidence>
<dbReference type="Pfam" id="PF00069">
    <property type="entry name" value="Pkinase"/>
    <property type="match status" value="1"/>
</dbReference>
<dbReference type="GO" id="GO:0004674">
    <property type="term" value="F:protein serine/threonine kinase activity"/>
    <property type="evidence" value="ECO:0007669"/>
    <property type="project" value="UniProtKB-KW"/>
</dbReference>
<dbReference type="Proteomes" id="UP000277766">
    <property type="component" value="Unassembled WGS sequence"/>
</dbReference>
<dbReference type="PANTHER" id="PTHR43289:SF6">
    <property type="entry name" value="SERINE_THREONINE-PROTEIN KINASE NEKL-3"/>
    <property type="match status" value="1"/>
</dbReference>
<feature type="domain" description="Protein kinase" evidence="5">
    <location>
        <begin position="1"/>
        <end position="258"/>
    </location>
</feature>
<dbReference type="AlphaFoldDB" id="A0A431W640"/>
<dbReference type="SUPFAM" id="SSF56112">
    <property type="entry name" value="Protein kinase-like (PK-like)"/>
    <property type="match status" value="1"/>
</dbReference>
<dbReference type="PROSITE" id="PS00108">
    <property type="entry name" value="PROTEIN_KINASE_ST"/>
    <property type="match status" value="1"/>
</dbReference>
<keyword evidence="3 6" id="KW-0418">Kinase</keyword>
<organism evidence="6 7">
    <name type="scientific">Deinococcus radiophilus</name>
    <dbReference type="NCBI Taxonomy" id="32062"/>
    <lineage>
        <taxon>Bacteria</taxon>
        <taxon>Thermotogati</taxon>
        <taxon>Deinococcota</taxon>
        <taxon>Deinococci</taxon>
        <taxon>Deinococcales</taxon>
        <taxon>Deinococcaceae</taxon>
        <taxon>Deinococcus</taxon>
    </lineage>
</organism>
<gene>
    <name evidence="6" type="ORF">EJ104_00750</name>
</gene>
<dbReference type="SMART" id="SM00220">
    <property type="entry name" value="S_TKc"/>
    <property type="match status" value="1"/>
</dbReference>
<dbReference type="PANTHER" id="PTHR43289">
    <property type="entry name" value="MITOGEN-ACTIVATED PROTEIN KINASE KINASE KINASE 20-RELATED"/>
    <property type="match status" value="1"/>
</dbReference>
<dbReference type="PROSITE" id="PS50011">
    <property type="entry name" value="PROTEIN_KINASE_DOM"/>
    <property type="match status" value="1"/>
</dbReference>
<keyword evidence="4" id="KW-0067">ATP-binding</keyword>
<keyword evidence="7" id="KW-1185">Reference proteome</keyword>